<feature type="compositionally biased region" description="Basic and acidic residues" evidence="1">
    <location>
        <begin position="805"/>
        <end position="815"/>
    </location>
</feature>
<evidence type="ECO:0000256" key="1">
    <source>
        <dbReference type="SAM" id="MobiDB-lite"/>
    </source>
</evidence>
<feature type="compositionally biased region" description="Low complexity" evidence="1">
    <location>
        <begin position="1335"/>
        <end position="1356"/>
    </location>
</feature>
<dbReference type="OrthoDB" id="2446308at2759"/>
<feature type="compositionally biased region" description="Low complexity" evidence="1">
    <location>
        <begin position="1151"/>
        <end position="1160"/>
    </location>
</feature>
<feature type="region of interest" description="Disordered" evidence="1">
    <location>
        <begin position="1141"/>
        <end position="1214"/>
    </location>
</feature>
<feature type="compositionally biased region" description="Low complexity" evidence="1">
    <location>
        <begin position="9"/>
        <end position="29"/>
    </location>
</feature>
<protein>
    <submittedName>
        <fullName evidence="2">Uncharacterized protein</fullName>
    </submittedName>
</protein>
<proteinExistence type="predicted"/>
<gene>
    <name evidence="2" type="ORF">EMPS_07047</name>
</gene>
<evidence type="ECO:0000313" key="2">
    <source>
        <dbReference type="EMBL" id="GJJ74689.1"/>
    </source>
</evidence>
<reference evidence="2" key="2">
    <citation type="journal article" date="2022" name="Microbiol. Resour. Announc.">
        <title>Whole-Genome Sequence of Entomortierella parvispora E1425, a Mucoromycotan Fungus Associated with Burkholderiaceae-Related Endosymbiotic Bacteria.</title>
        <authorList>
            <person name="Herlambang A."/>
            <person name="Guo Y."/>
            <person name="Takashima Y."/>
            <person name="Narisawa K."/>
            <person name="Ohta H."/>
            <person name="Nishizawa T."/>
        </authorList>
    </citation>
    <scope>NUCLEOTIDE SEQUENCE</scope>
    <source>
        <strain evidence="2">E1425</strain>
    </source>
</reference>
<feature type="region of interest" description="Disordered" evidence="1">
    <location>
        <begin position="175"/>
        <end position="195"/>
    </location>
</feature>
<feature type="compositionally biased region" description="Basic and acidic residues" evidence="1">
    <location>
        <begin position="955"/>
        <end position="965"/>
    </location>
</feature>
<feature type="region of interest" description="Disordered" evidence="1">
    <location>
        <begin position="287"/>
        <end position="311"/>
    </location>
</feature>
<dbReference type="EMBL" id="BQFW01000009">
    <property type="protein sequence ID" value="GJJ74689.1"/>
    <property type="molecule type" value="Genomic_DNA"/>
</dbReference>
<reference evidence="2" key="1">
    <citation type="submission" date="2021-11" db="EMBL/GenBank/DDBJ databases">
        <authorList>
            <person name="Herlambang A."/>
            <person name="Guo Y."/>
            <person name="Takashima Y."/>
            <person name="Nishizawa T."/>
        </authorList>
    </citation>
    <scope>NUCLEOTIDE SEQUENCE</scope>
    <source>
        <strain evidence="2">E1425</strain>
    </source>
</reference>
<feature type="compositionally biased region" description="Low complexity" evidence="1">
    <location>
        <begin position="1414"/>
        <end position="1438"/>
    </location>
</feature>
<dbReference type="Proteomes" id="UP000827284">
    <property type="component" value="Unassembled WGS sequence"/>
</dbReference>
<feature type="compositionally biased region" description="Low complexity" evidence="1">
    <location>
        <begin position="843"/>
        <end position="859"/>
    </location>
</feature>
<comment type="caution">
    <text evidence="2">The sequence shown here is derived from an EMBL/GenBank/DDBJ whole genome shotgun (WGS) entry which is preliminary data.</text>
</comment>
<keyword evidence="3" id="KW-1185">Reference proteome</keyword>
<accession>A0A9P3HDG9</accession>
<feature type="region of interest" description="Disordered" evidence="1">
    <location>
        <begin position="752"/>
        <end position="815"/>
    </location>
</feature>
<feature type="compositionally biased region" description="Polar residues" evidence="1">
    <location>
        <begin position="771"/>
        <end position="785"/>
    </location>
</feature>
<organism evidence="2 3">
    <name type="scientific">Entomortierella parvispora</name>
    <dbReference type="NCBI Taxonomy" id="205924"/>
    <lineage>
        <taxon>Eukaryota</taxon>
        <taxon>Fungi</taxon>
        <taxon>Fungi incertae sedis</taxon>
        <taxon>Mucoromycota</taxon>
        <taxon>Mortierellomycotina</taxon>
        <taxon>Mortierellomycetes</taxon>
        <taxon>Mortierellales</taxon>
        <taxon>Mortierellaceae</taxon>
        <taxon>Entomortierella</taxon>
    </lineage>
</organism>
<feature type="region of interest" description="Disordered" evidence="1">
    <location>
        <begin position="937"/>
        <end position="969"/>
    </location>
</feature>
<feature type="compositionally biased region" description="Polar residues" evidence="1">
    <location>
        <begin position="1240"/>
        <end position="1250"/>
    </location>
</feature>
<sequence>MPSRTPFLTSFASTVPSASSSASSSFVSFGQTASGDIPSGRAEANEGDQRRPPAFNGAEVGFDPLPSNSVLINNPANRNTISISTATQSSSLSSSRDEHEHLSYTPIYPSYSSSFSNSSLDLHESLLLAIRERQEQQLLQLHQQQQQHLHQQFHVQHQSLPQQDQHQLAPAEFTNRQESSTMDTPTPHISSTLPSRLTTAITPSVDAQPSQLTQGHRQAGGSTSTIVGDFLQLHNLEFGDLTTSAEQSMGSETATTITAEGSTDAPGSVSALTALAAAASASVAISASNSPPALGPSMPSAPDPFHADQTDLSLSADDQTDEGRALDQRLDSSLPSRLSHLLLAQPLTIHQDHSPSSASDMVLTSLHAPRTPSRQDFDYSSSMGASLDHILHNHGQSDGINGQGFQGDSPNFQYQQPMFETMEQHSTYPASRLALSQVLTSFQDATMSQSFDHTVAPSHAESEAEPMLSTLDTNTISATSPLLPQTHPYAISGRTLSLSVDNLVMLPRGAIPRRRYATRDYSSGSVSSDDWLRHPDVIALNNAEGETAADGVVVQHGEYLLDDVASEVPPSNQDATSSQLVGHELLVDSTPDQNPTTVSPNLDTPMDAPLPLPLFSRPLPTGQLSSRVSVDEDTLSDGVGAIRMDATAEDTNSEDTFSGQLLDVTVDAPITLHSEIESPPTMNATLTDRLGLLGPLLSDSQTVLPLSEEPLDFSLLASNRPGFDSSILSMASRIRQARLTRLLRLLSERDSSMGYADRPPWNRAHPADTRSMINHTGGSRGTSLAGSLDDGQAEVGQETDSIEAAEDRSSARGRDAPILPQFYPVHCPTFAEILDCNGNPIESSSSESYGSSSASSVTSQGNFDEQEDDPDWLGAREQRRRLRRTTLDRNRWNGGDVIRGHGRSRVVSSGTVFEGVEHISEADSLLADNHRYQSLKSSWVTNPNGESWSDDDCDEPNRHRSLQESDDKDLETVSLRRGQPSLGILQPNSGQPHQQQQFSQGGLYYIYGNVRNRYGPEHSRRRRVMTEMSDLLRREREWERELEQYGQEMTAFHSGVASHLATTRPATVGSDSGLGGYRPTMQLPVPVDPVISTARGNDSNSGAPHRNTSFISRSVEGFQDYQQGLTQYHSQGEMTANTTTVTRSGSEDYYQQQQQQQQRQSSFQLAPNGSRSSQVQQTSARQPAATFINRAPPLQPQPNEPITHHTRRANGSSITTQHRRLELLQLEQQQQNLQQQYLQRNMTSASQQAQPMRRDPEPMSRYPGTTYVPPPSVQQIQQHPYQSIPAMPSNGLSGSSGSGVVPQSIGNRSSFRTSHENNGFEHFNLAGSPYPGTTLPPNASAPALPSLVTTTSSSSSMEMPGFRASSGMADFITPSVPSSSTTSLTSLNAYRTDGFGGSGGTQSGSLEPSGARTTSAASPSSILHSSAPTSSMTTATLTAPGASPRVQVYVNNSLYLNHKNGTLRPEERWRRGTEEMVGR</sequence>
<feature type="compositionally biased region" description="Polar residues" evidence="1">
    <location>
        <begin position="937"/>
        <end position="947"/>
    </location>
</feature>
<evidence type="ECO:0000313" key="3">
    <source>
        <dbReference type="Proteomes" id="UP000827284"/>
    </source>
</evidence>
<feature type="region of interest" description="Disordered" evidence="1">
    <location>
        <begin position="1320"/>
        <end position="1361"/>
    </location>
</feature>
<feature type="region of interest" description="Disordered" evidence="1">
    <location>
        <begin position="1"/>
        <end position="62"/>
    </location>
</feature>
<name>A0A9P3HDG9_9FUNG</name>
<feature type="region of interest" description="Disordered" evidence="1">
    <location>
        <begin position="1235"/>
        <end position="1273"/>
    </location>
</feature>
<feature type="region of interest" description="Disordered" evidence="1">
    <location>
        <begin position="1393"/>
        <end position="1438"/>
    </location>
</feature>
<feature type="region of interest" description="Disordered" evidence="1">
    <location>
        <begin position="842"/>
        <end position="877"/>
    </location>
</feature>
<feature type="compositionally biased region" description="Polar residues" evidence="1">
    <location>
        <begin position="1161"/>
        <end position="1181"/>
    </location>
</feature>